<proteinExistence type="predicted"/>
<keyword evidence="1" id="KW-0175">Coiled coil</keyword>
<evidence type="ECO:0000256" key="2">
    <source>
        <dbReference type="SAM" id="MobiDB-lite"/>
    </source>
</evidence>
<name>A0A830HTX0_9CHLO</name>
<evidence type="ECO:0000313" key="4">
    <source>
        <dbReference type="Proteomes" id="UP000660262"/>
    </source>
</evidence>
<comment type="caution">
    <text evidence="3">The sequence shown here is derived from an EMBL/GenBank/DDBJ whole genome shotgun (WGS) entry which is preliminary data.</text>
</comment>
<feature type="compositionally biased region" description="Basic and acidic residues" evidence="2">
    <location>
        <begin position="117"/>
        <end position="133"/>
    </location>
</feature>
<dbReference type="CDD" id="cd00293">
    <property type="entry name" value="USP-like"/>
    <property type="match status" value="1"/>
</dbReference>
<feature type="compositionally biased region" description="Basic and acidic residues" evidence="2">
    <location>
        <begin position="298"/>
        <end position="328"/>
    </location>
</feature>
<feature type="region of interest" description="Disordered" evidence="2">
    <location>
        <begin position="258"/>
        <end position="328"/>
    </location>
</feature>
<organism evidence="3 4">
    <name type="scientific">Pycnococcus provasolii</name>
    <dbReference type="NCBI Taxonomy" id="41880"/>
    <lineage>
        <taxon>Eukaryota</taxon>
        <taxon>Viridiplantae</taxon>
        <taxon>Chlorophyta</taxon>
        <taxon>Pseudoscourfieldiophyceae</taxon>
        <taxon>Pseudoscourfieldiales</taxon>
        <taxon>Pycnococcaceae</taxon>
        <taxon>Pycnococcus</taxon>
    </lineage>
</organism>
<feature type="region of interest" description="Disordered" evidence="2">
    <location>
        <begin position="717"/>
        <end position="738"/>
    </location>
</feature>
<reference evidence="3" key="1">
    <citation type="submission" date="2020-10" db="EMBL/GenBank/DDBJ databases">
        <title>Unveiling of a novel bifunctional photoreceptor, Dualchrome1, isolated from a cosmopolitan green alga.</title>
        <authorList>
            <person name="Suzuki S."/>
            <person name="Kawachi M."/>
        </authorList>
    </citation>
    <scope>NUCLEOTIDE SEQUENCE</scope>
    <source>
        <strain evidence="3">NIES 2893</strain>
    </source>
</reference>
<dbReference type="AlphaFoldDB" id="A0A830HTX0"/>
<gene>
    <name evidence="3" type="ORF">PPROV_000964600</name>
</gene>
<evidence type="ECO:0000313" key="3">
    <source>
        <dbReference type="EMBL" id="GHP10916.1"/>
    </source>
</evidence>
<dbReference type="InterPro" id="IPR014729">
    <property type="entry name" value="Rossmann-like_a/b/a_fold"/>
</dbReference>
<dbReference type="Proteomes" id="UP000660262">
    <property type="component" value="Unassembled WGS sequence"/>
</dbReference>
<feature type="region of interest" description="Disordered" evidence="2">
    <location>
        <begin position="98"/>
        <end position="137"/>
    </location>
</feature>
<feature type="coiled-coil region" evidence="1">
    <location>
        <begin position="362"/>
        <end position="400"/>
    </location>
</feature>
<dbReference type="Gene3D" id="3.40.50.620">
    <property type="entry name" value="HUPs"/>
    <property type="match status" value="2"/>
</dbReference>
<feature type="compositionally biased region" description="Acidic residues" evidence="2">
    <location>
        <begin position="273"/>
        <end position="285"/>
    </location>
</feature>
<evidence type="ECO:0000256" key="1">
    <source>
        <dbReference type="SAM" id="Coils"/>
    </source>
</evidence>
<accession>A0A830HTX0</accession>
<feature type="compositionally biased region" description="Low complexity" evidence="2">
    <location>
        <begin position="717"/>
        <end position="731"/>
    </location>
</feature>
<keyword evidence="4" id="KW-1185">Reference proteome</keyword>
<dbReference type="EMBL" id="BNJQ01000031">
    <property type="protein sequence ID" value="GHP10916.1"/>
    <property type="molecule type" value="Genomic_DNA"/>
</dbReference>
<sequence length="1167" mass="128281">MGAATSAQGGRAPRIVLDPANDELDKYAVTRGDGKVQRKAVRRGKELEAKLDLLKAGVDDLKNVIEDELKAEDEKKFRKVFDHKKKEWIVVAQDTEKNMKEKKKNLANKKKGKKGKKSIDEELAERQAPRGRDPSTIIRQTSKGVLLPEGVEVVAESNEVVASNERDWVTIANQAMKRTALYISGANAFGLSDMGSDGKDAQKLVDSIPSQMISVFSANNSDDQTKALLSNMQEHLGKAGDLEKDLNEETQKVKELEAKQAAEKAVDQMNAEGEGEGGDDNGGDGDDLKPKKAGNTDAIKKARETAAKLRDMKEGKTKPGHVEKEDFDREEEMVQKLAEEEFKKLSEEHVIHQEDGSFTYNKELVAEEIEEIRKAHAEALRKAKEEAAAMKAAREEELKEALGVAKELAEDVDAIVHRANANELYNVLMRGLEFSQPEVRSVKKWVETPINAQEVASDRHNAIKLAREGKLAANIFTAHAHSPADPTYPLSLEHGWVLLEKFLPNGGQNIRGERIMGLSMAARHMIMLALRLREIAGQAAVDCFTMIIHTNAKTDNLMSADAINYNFYGFQRENVIFVPQEELPGYVWDKDGMVFKADASSPLESYGTGYAMKQLAWGMTGYSIDEKGKKQILVKSVLQHLEDKDVHYLVSNRIDDAEKYGDEAFPLDFLAYCHKIRSTEAPVANMFLDVALKTSLVDVKKAGQAVVHTRFTNGRPAPLDSADTAASTSSLNPENFADDSSPMAAKILKAPSVTVGANAAMLSKLIHGSGDQVYVGTGRYIFYLKGLSKNLQATLKRPSGTPFGVILRNGTLYPQFSVGDLSLTPGVHTMAFEGSGELINIQLSENFRYMAEPIARQFVKMDRKKAFQSHAAEAARRSKHVKLTLKNIGRLQRFKVAIACTNDTASLKGFDFINELLTAGLDKVHMLHIASSAKEASDAPRLFNMFEPQNRLLEMNLNCVVAGGGSSGKPLVKIMEECDNIKADFLVMGSEVLAKAESTSAALGSLSLACVKEMTMPIMIMKANAKNAFSSEAKAEANGKPIAIKTLLHADSGCLEPLKFLLKILRPTGAEDSVVIAYEEAMGDQKQNQERLIKKVKDDLEGGQIEFTVHPFNKGNNARTLNRIARERGCDLIVFSAPATRGISPFVAEILHIAPCPVMVYKSVRTN</sequence>
<feature type="compositionally biased region" description="Basic residues" evidence="2">
    <location>
        <begin position="100"/>
        <end position="116"/>
    </location>
</feature>
<protein>
    <submittedName>
        <fullName evidence="3">Uncharacterized protein</fullName>
    </submittedName>
</protein>
<dbReference type="SUPFAM" id="SSF52402">
    <property type="entry name" value="Adenine nucleotide alpha hydrolases-like"/>
    <property type="match status" value="1"/>
</dbReference>